<organism evidence="1 2">
    <name type="scientific">Diphasiastrum complanatum</name>
    <name type="common">Issler's clubmoss</name>
    <name type="synonym">Lycopodium complanatum</name>
    <dbReference type="NCBI Taxonomy" id="34168"/>
    <lineage>
        <taxon>Eukaryota</taxon>
        <taxon>Viridiplantae</taxon>
        <taxon>Streptophyta</taxon>
        <taxon>Embryophyta</taxon>
        <taxon>Tracheophyta</taxon>
        <taxon>Lycopodiopsida</taxon>
        <taxon>Lycopodiales</taxon>
        <taxon>Lycopodiaceae</taxon>
        <taxon>Lycopodioideae</taxon>
        <taxon>Diphasiastrum</taxon>
    </lineage>
</organism>
<gene>
    <name evidence="1" type="ORF">O6H91_15G077700</name>
</gene>
<name>A0ACC2BK14_DIPCM</name>
<proteinExistence type="predicted"/>
<keyword evidence="2" id="KW-1185">Reference proteome</keyword>
<sequence>MALASLVREIWMKVRTVRMRTVPPQRAAQRTEAHSIREIHHTVVPGKDKVLYKAPLTSRMLKEHIQNIKGAIMMCYPMGLPSHDSVQQELKGTCEAKESLNPLTTQLWWAGKELAKERRLCDHVGKNEKTKIIVKLQEKGHGPPQREPPIDAETQKAMMAWYYKQQQEQKKLYEDEDDSYANSEWANPKALKSHFQGTTHIQYR</sequence>
<accession>A0ACC2BK14</accession>
<dbReference type="EMBL" id="CM055106">
    <property type="protein sequence ID" value="KAJ7530071.1"/>
    <property type="molecule type" value="Genomic_DNA"/>
</dbReference>
<comment type="caution">
    <text evidence="1">The sequence shown here is derived from an EMBL/GenBank/DDBJ whole genome shotgun (WGS) entry which is preliminary data.</text>
</comment>
<dbReference type="Proteomes" id="UP001162992">
    <property type="component" value="Chromosome 15"/>
</dbReference>
<reference evidence="2" key="1">
    <citation type="journal article" date="2024" name="Proc. Natl. Acad. Sci. U.S.A.">
        <title>Extraordinary preservation of gene collinearity over three hundred million years revealed in homosporous lycophytes.</title>
        <authorList>
            <person name="Li C."/>
            <person name="Wickell D."/>
            <person name="Kuo L.Y."/>
            <person name="Chen X."/>
            <person name="Nie B."/>
            <person name="Liao X."/>
            <person name="Peng D."/>
            <person name="Ji J."/>
            <person name="Jenkins J."/>
            <person name="Williams M."/>
            <person name="Shu S."/>
            <person name="Plott C."/>
            <person name="Barry K."/>
            <person name="Rajasekar S."/>
            <person name="Grimwood J."/>
            <person name="Han X."/>
            <person name="Sun S."/>
            <person name="Hou Z."/>
            <person name="He W."/>
            <person name="Dai G."/>
            <person name="Sun C."/>
            <person name="Schmutz J."/>
            <person name="Leebens-Mack J.H."/>
            <person name="Li F.W."/>
            <person name="Wang L."/>
        </authorList>
    </citation>
    <scope>NUCLEOTIDE SEQUENCE [LARGE SCALE GENOMIC DNA]</scope>
    <source>
        <strain evidence="2">cv. PW_Plant_1</strain>
    </source>
</reference>
<protein>
    <submittedName>
        <fullName evidence="1">Uncharacterized protein</fullName>
    </submittedName>
</protein>
<evidence type="ECO:0000313" key="1">
    <source>
        <dbReference type="EMBL" id="KAJ7530071.1"/>
    </source>
</evidence>
<evidence type="ECO:0000313" key="2">
    <source>
        <dbReference type="Proteomes" id="UP001162992"/>
    </source>
</evidence>